<evidence type="ECO:0000256" key="6">
    <source>
        <dbReference type="ARBA" id="ARBA00022833"/>
    </source>
</evidence>
<evidence type="ECO:0000256" key="2">
    <source>
        <dbReference type="ARBA" id="ARBA00006991"/>
    </source>
</evidence>
<keyword evidence="14" id="KW-1185">Reference proteome</keyword>
<dbReference type="Pfam" id="PF13912">
    <property type="entry name" value="zf-C2H2_6"/>
    <property type="match status" value="4"/>
</dbReference>
<dbReference type="PANTHER" id="PTHR24404:SF114">
    <property type="entry name" value="KLUMPFUSS, ISOFORM B-RELATED"/>
    <property type="match status" value="1"/>
</dbReference>
<evidence type="ECO:0000313" key="13">
    <source>
        <dbReference type="EMBL" id="KAK7105782.1"/>
    </source>
</evidence>
<evidence type="ECO:0000256" key="5">
    <source>
        <dbReference type="ARBA" id="ARBA00022771"/>
    </source>
</evidence>
<dbReference type="GO" id="GO:0000978">
    <property type="term" value="F:RNA polymerase II cis-regulatory region sequence-specific DNA binding"/>
    <property type="evidence" value="ECO:0007669"/>
    <property type="project" value="TreeGrafter"/>
</dbReference>
<feature type="domain" description="C2H2-type" evidence="12">
    <location>
        <begin position="419"/>
        <end position="446"/>
    </location>
</feature>
<evidence type="ECO:0000256" key="9">
    <source>
        <dbReference type="ARBA" id="ARBA00023163"/>
    </source>
</evidence>
<organism evidence="13 14">
    <name type="scientific">Littorina saxatilis</name>
    <dbReference type="NCBI Taxonomy" id="31220"/>
    <lineage>
        <taxon>Eukaryota</taxon>
        <taxon>Metazoa</taxon>
        <taxon>Spiralia</taxon>
        <taxon>Lophotrochozoa</taxon>
        <taxon>Mollusca</taxon>
        <taxon>Gastropoda</taxon>
        <taxon>Caenogastropoda</taxon>
        <taxon>Littorinimorpha</taxon>
        <taxon>Littorinoidea</taxon>
        <taxon>Littorinidae</taxon>
        <taxon>Littorina</taxon>
    </lineage>
</organism>
<dbReference type="AlphaFoldDB" id="A0AAN9GEW7"/>
<feature type="domain" description="C2H2-type" evidence="12">
    <location>
        <begin position="335"/>
        <end position="362"/>
    </location>
</feature>
<feature type="domain" description="C2H2-type" evidence="12">
    <location>
        <begin position="167"/>
        <end position="194"/>
    </location>
</feature>
<comment type="caution">
    <text evidence="13">The sequence shown here is derived from an EMBL/GenBank/DDBJ whole genome shotgun (WGS) entry which is preliminary data.</text>
</comment>
<comment type="subcellular location">
    <subcellularLocation>
        <location evidence="1">Nucleus</location>
    </subcellularLocation>
</comment>
<sequence length="577" mass="65228">MITQPNTTDYRQALQKEGESGLMCSVCYKTWPTEVEFNVHVCMVENLLQPANLVIITPQPLQAATASVLTSDALTSTDQQELLPVAVSVPEGVEAECRDKAVQYSAPIRRKSKQTGMTLPILMPDFIKVKKSIQEKGGTTCGECKAQFTSTNDLINHIKKHTGGDVYKCEECPSVFNTVESLRRHQKKHSENKPTKCNVCNTVFQSPDSCVAHMRTHLGKKVHTCEHCNKVFAYRKDYSVHLRIHTGERPYSCDKCKATFAQKGHLSRHLKTHSGERPHVCDECGASFAIRYRLLEHWRTHTKERPYVCPICDAAFSHLNTLKFHKRQHTGEKPYPCEYCEARFSHQTHLVVHTRRHTGERPYKCSMCEASYTRKNLLVIHVRKHTGERPFKCTDCSAAFAQRNYLKDHLRVHTGEKPFECDVCHTCFSQRTSLRLHKKNHLNPQPKKTPQRAKKEGNMLDRMISTLGRNKQQRTRQAREAKKELEEALPKTVSVSSKEGQEDKEFVLLGLAKMEDTGITEAEVTELNKALLTSEPAACEAAKTVVLRQGKVVGQSGSPIKLEFIVSPGADRKGAAK</sequence>
<dbReference type="InterPro" id="IPR036236">
    <property type="entry name" value="Znf_C2H2_sf"/>
</dbReference>
<evidence type="ECO:0000259" key="12">
    <source>
        <dbReference type="PROSITE" id="PS50157"/>
    </source>
</evidence>
<evidence type="ECO:0000256" key="1">
    <source>
        <dbReference type="ARBA" id="ARBA00004123"/>
    </source>
</evidence>
<proteinExistence type="inferred from homology"/>
<evidence type="ECO:0000256" key="3">
    <source>
        <dbReference type="ARBA" id="ARBA00022723"/>
    </source>
</evidence>
<evidence type="ECO:0000256" key="4">
    <source>
        <dbReference type="ARBA" id="ARBA00022737"/>
    </source>
</evidence>
<feature type="domain" description="C2H2-type" evidence="12">
    <location>
        <begin position="223"/>
        <end position="250"/>
    </location>
</feature>
<keyword evidence="7" id="KW-0805">Transcription regulation</keyword>
<dbReference type="Pfam" id="PF00096">
    <property type="entry name" value="zf-C2H2"/>
    <property type="match status" value="5"/>
</dbReference>
<reference evidence="13 14" key="1">
    <citation type="submission" date="2024-02" db="EMBL/GenBank/DDBJ databases">
        <title>Chromosome-scale genome assembly of the rough periwinkle Littorina saxatilis.</title>
        <authorList>
            <person name="De Jode A."/>
            <person name="Faria R."/>
            <person name="Formenti G."/>
            <person name="Sims Y."/>
            <person name="Smith T.P."/>
            <person name="Tracey A."/>
            <person name="Wood J.M.D."/>
            <person name="Zagrodzka Z.B."/>
            <person name="Johannesson K."/>
            <person name="Butlin R.K."/>
            <person name="Leder E.H."/>
        </authorList>
    </citation>
    <scope>NUCLEOTIDE SEQUENCE [LARGE SCALE GENOMIC DNA]</scope>
    <source>
        <strain evidence="13">Snail1</strain>
        <tissue evidence="13">Muscle</tissue>
    </source>
</reference>
<dbReference type="InterPro" id="IPR050589">
    <property type="entry name" value="Ikaros_C2H2-ZF"/>
</dbReference>
<keyword evidence="8" id="KW-0238">DNA-binding</keyword>
<gene>
    <name evidence="13" type="ORF">V1264_017116</name>
</gene>
<protein>
    <recommendedName>
        <fullName evidence="12">C2H2-type domain-containing protein</fullName>
    </recommendedName>
</protein>
<evidence type="ECO:0000256" key="8">
    <source>
        <dbReference type="ARBA" id="ARBA00023125"/>
    </source>
</evidence>
<evidence type="ECO:0000313" key="14">
    <source>
        <dbReference type="Proteomes" id="UP001374579"/>
    </source>
</evidence>
<dbReference type="InterPro" id="IPR013087">
    <property type="entry name" value="Znf_C2H2_type"/>
</dbReference>
<keyword evidence="6" id="KW-0862">Zinc</keyword>
<feature type="domain" description="C2H2-type" evidence="12">
    <location>
        <begin position="195"/>
        <end position="222"/>
    </location>
</feature>
<dbReference type="PANTHER" id="PTHR24404">
    <property type="entry name" value="ZINC FINGER PROTEIN"/>
    <property type="match status" value="1"/>
</dbReference>
<accession>A0AAN9GEW7</accession>
<dbReference type="EMBL" id="JBAMIC010000007">
    <property type="protein sequence ID" value="KAK7105782.1"/>
    <property type="molecule type" value="Genomic_DNA"/>
</dbReference>
<feature type="domain" description="C2H2-type" evidence="12">
    <location>
        <begin position="139"/>
        <end position="166"/>
    </location>
</feature>
<dbReference type="Proteomes" id="UP001374579">
    <property type="component" value="Unassembled WGS sequence"/>
</dbReference>
<evidence type="ECO:0000256" key="11">
    <source>
        <dbReference type="PROSITE-ProRule" id="PRU00042"/>
    </source>
</evidence>
<dbReference type="PROSITE" id="PS50157">
    <property type="entry name" value="ZINC_FINGER_C2H2_2"/>
    <property type="match status" value="11"/>
</dbReference>
<name>A0AAN9GEW7_9CAEN</name>
<feature type="domain" description="C2H2-type" evidence="12">
    <location>
        <begin position="251"/>
        <end position="278"/>
    </location>
</feature>
<dbReference type="Gene3D" id="3.30.160.60">
    <property type="entry name" value="Classic Zinc Finger"/>
    <property type="match status" value="10"/>
</dbReference>
<dbReference type="PROSITE" id="PS00028">
    <property type="entry name" value="ZINC_FINGER_C2H2_1"/>
    <property type="match status" value="11"/>
</dbReference>
<dbReference type="FunFam" id="3.30.160.60:FF:001442">
    <property type="entry name" value="zinc finger protein 696"/>
    <property type="match status" value="1"/>
</dbReference>
<dbReference type="Pfam" id="PF13894">
    <property type="entry name" value="zf-C2H2_4"/>
    <property type="match status" value="1"/>
</dbReference>
<dbReference type="FunFam" id="3.30.160.60:FF:000417">
    <property type="entry name" value="Zinc finger protein"/>
    <property type="match status" value="1"/>
</dbReference>
<keyword evidence="10" id="KW-0539">Nucleus</keyword>
<comment type="similarity">
    <text evidence="2">Belongs to the krueppel C2H2-type zinc-finger protein family.</text>
</comment>
<dbReference type="GO" id="GO:0008270">
    <property type="term" value="F:zinc ion binding"/>
    <property type="evidence" value="ECO:0007669"/>
    <property type="project" value="UniProtKB-KW"/>
</dbReference>
<feature type="domain" description="C2H2-type" evidence="12">
    <location>
        <begin position="391"/>
        <end position="418"/>
    </location>
</feature>
<dbReference type="FunFam" id="3.30.160.60:FF:000710">
    <property type="entry name" value="Zinc finger protein 768"/>
    <property type="match status" value="1"/>
</dbReference>
<dbReference type="SMART" id="SM00355">
    <property type="entry name" value="ZnF_C2H2"/>
    <property type="match status" value="11"/>
</dbReference>
<dbReference type="FunFam" id="3.30.160.60:FF:000624">
    <property type="entry name" value="zinc finger protein 697"/>
    <property type="match status" value="1"/>
</dbReference>
<dbReference type="GO" id="GO:0003700">
    <property type="term" value="F:DNA-binding transcription factor activity"/>
    <property type="evidence" value="ECO:0007669"/>
    <property type="project" value="TreeGrafter"/>
</dbReference>
<dbReference type="GO" id="GO:0006357">
    <property type="term" value="P:regulation of transcription by RNA polymerase II"/>
    <property type="evidence" value="ECO:0007669"/>
    <property type="project" value="TreeGrafter"/>
</dbReference>
<dbReference type="SUPFAM" id="SSF57667">
    <property type="entry name" value="beta-beta-alpha zinc fingers"/>
    <property type="match status" value="6"/>
</dbReference>
<dbReference type="FunFam" id="3.30.160.60:FF:000358">
    <property type="entry name" value="zinc finger protein 24"/>
    <property type="match status" value="1"/>
</dbReference>
<evidence type="ECO:0000256" key="7">
    <source>
        <dbReference type="ARBA" id="ARBA00023015"/>
    </source>
</evidence>
<feature type="domain" description="C2H2-type" evidence="12">
    <location>
        <begin position="363"/>
        <end position="390"/>
    </location>
</feature>
<dbReference type="FunFam" id="3.30.160.60:FF:001182">
    <property type="entry name" value="Zinc finger, C2H2 type"/>
    <property type="match status" value="1"/>
</dbReference>
<keyword evidence="3" id="KW-0479">Metal-binding</keyword>
<dbReference type="GO" id="GO:0005634">
    <property type="term" value="C:nucleus"/>
    <property type="evidence" value="ECO:0007669"/>
    <property type="project" value="UniProtKB-SubCell"/>
</dbReference>
<keyword evidence="9" id="KW-0804">Transcription</keyword>
<feature type="domain" description="C2H2-type" evidence="12">
    <location>
        <begin position="307"/>
        <end position="334"/>
    </location>
</feature>
<keyword evidence="5 11" id="KW-0863">Zinc-finger</keyword>
<keyword evidence="4" id="KW-0677">Repeat</keyword>
<dbReference type="FunFam" id="3.30.160.60:FF:001480">
    <property type="entry name" value="Si:cabz01071911.3"/>
    <property type="match status" value="1"/>
</dbReference>
<evidence type="ECO:0000256" key="10">
    <source>
        <dbReference type="ARBA" id="ARBA00023242"/>
    </source>
</evidence>
<feature type="domain" description="C2H2-type" evidence="12">
    <location>
        <begin position="279"/>
        <end position="306"/>
    </location>
</feature>